<keyword evidence="2" id="KW-1133">Transmembrane helix</keyword>
<gene>
    <name evidence="3" type="ORF">SAMN04488109_3289</name>
</gene>
<name>A0A1M5RAS4_9BACT</name>
<evidence type="ECO:0000313" key="4">
    <source>
        <dbReference type="Proteomes" id="UP000184212"/>
    </source>
</evidence>
<proteinExistence type="predicted"/>
<keyword evidence="4" id="KW-1185">Reference proteome</keyword>
<accession>A0A1M5RAS4</accession>
<protein>
    <submittedName>
        <fullName evidence="3">Uncharacterized protein</fullName>
    </submittedName>
</protein>
<feature type="region of interest" description="Disordered" evidence="1">
    <location>
        <begin position="1"/>
        <end position="24"/>
    </location>
</feature>
<evidence type="ECO:0000256" key="1">
    <source>
        <dbReference type="SAM" id="MobiDB-lite"/>
    </source>
</evidence>
<dbReference type="Proteomes" id="UP000184212">
    <property type="component" value="Unassembled WGS sequence"/>
</dbReference>
<dbReference type="AlphaFoldDB" id="A0A1M5RAS4"/>
<feature type="compositionally biased region" description="Basic and acidic residues" evidence="1">
    <location>
        <begin position="13"/>
        <end position="24"/>
    </location>
</feature>
<dbReference type="EMBL" id="FQWQ01000002">
    <property type="protein sequence ID" value="SHH23415.1"/>
    <property type="molecule type" value="Genomic_DNA"/>
</dbReference>
<feature type="transmembrane region" description="Helical" evidence="2">
    <location>
        <begin position="29"/>
        <end position="50"/>
    </location>
</feature>
<sequence length="58" mass="6529">MFSLKDPWSRPSSGREDHTTHRSDFSQSLGTMVVVGIILAVLSGFVWALIEFIKLKVH</sequence>
<evidence type="ECO:0000313" key="3">
    <source>
        <dbReference type="EMBL" id="SHH23415.1"/>
    </source>
</evidence>
<organism evidence="3 4">
    <name type="scientific">Chryseolinea serpens</name>
    <dbReference type="NCBI Taxonomy" id="947013"/>
    <lineage>
        <taxon>Bacteria</taxon>
        <taxon>Pseudomonadati</taxon>
        <taxon>Bacteroidota</taxon>
        <taxon>Cytophagia</taxon>
        <taxon>Cytophagales</taxon>
        <taxon>Fulvivirgaceae</taxon>
        <taxon>Chryseolinea</taxon>
    </lineage>
</organism>
<keyword evidence="2" id="KW-0812">Transmembrane</keyword>
<evidence type="ECO:0000256" key="2">
    <source>
        <dbReference type="SAM" id="Phobius"/>
    </source>
</evidence>
<reference evidence="3 4" key="1">
    <citation type="submission" date="2016-11" db="EMBL/GenBank/DDBJ databases">
        <authorList>
            <person name="Jaros S."/>
            <person name="Januszkiewicz K."/>
            <person name="Wedrychowicz H."/>
        </authorList>
    </citation>
    <scope>NUCLEOTIDE SEQUENCE [LARGE SCALE GENOMIC DNA]</scope>
    <source>
        <strain evidence="3 4">DSM 24574</strain>
    </source>
</reference>
<keyword evidence="2" id="KW-0472">Membrane</keyword>